<organism evidence="4 5">
    <name type="scientific">Planotetraspora mira</name>
    <dbReference type="NCBI Taxonomy" id="58121"/>
    <lineage>
        <taxon>Bacteria</taxon>
        <taxon>Bacillati</taxon>
        <taxon>Actinomycetota</taxon>
        <taxon>Actinomycetes</taxon>
        <taxon>Streptosporangiales</taxon>
        <taxon>Streptosporangiaceae</taxon>
        <taxon>Planotetraspora</taxon>
    </lineage>
</organism>
<feature type="domain" description="VWFA" evidence="3">
    <location>
        <begin position="426"/>
        <end position="611"/>
    </location>
</feature>
<keyword evidence="2" id="KW-1133">Transmembrane helix</keyword>
<dbReference type="SUPFAM" id="SSF53300">
    <property type="entry name" value="vWA-like"/>
    <property type="match status" value="1"/>
</dbReference>
<dbReference type="InterPro" id="IPR036465">
    <property type="entry name" value="vWFA_dom_sf"/>
</dbReference>
<dbReference type="SUPFAM" id="SSF53850">
    <property type="entry name" value="Periplasmic binding protein-like II"/>
    <property type="match status" value="1"/>
</dbReference>
<dbReference type="Proteomes" id="UP000650628">
    <property type="component" value="Unassembled WGS sequence"/>
</dbReference>
<dbReference type="Pfam" id="PF00092">
    <property type="entry name" value="VWA"/>
    <property type="match status" value="1"/>
</dbReference>
<reference evidence="4 5" key="1">
    <citation type="submission" date="2021-01" db="EMBL/GenBank/DDBJ databases">
        <title>Whole genome shotgun sequence of Planotetraspora mira NBRC 15435.</title>
        <authorList>
            <person name="Komaki H."/>
            <person name="Tamura T."/>
        </authorList>
    </citation>
    <scope>NUCLEOTIDE SEQUENCE [LARGE SCALE GENOMIC DNA]</scope>
    <source>
        <strain evidence="4 5">NBRC 15435</strain>
    </source>
</reference>
<keyword evidence="5" id="KW-1185">Reference proteome</keyword>
<dbReference type="PANTHER" id="PTHR10166">
    <property type="entry name" value="VOLTAGE-DEPENDENT CALCIUM CHANNEL SUBUNIT ALPHA-2/DELTA-RELATED"/>
    <property type="match status" value="1"/>
</dbReference>
<dbReference type="AlphaFoldDB" id="A0A8J3TTY3"/>
<feature type="transmembrane region" description="Helical" evidence="2">
    <location>
        <begin position="12"/>
        <end position="33"/>
    </location>
</feature>
<accession>A0A8J3TTY3</accession>
<sequence length="615" mass="65143">MYPPAQKRRRGFAPFIIAIIIAGALIVGLRVLFGGTDDGSASTQGSSGSQGSQGSSGAQAAACGDDGVKLNVVASSEKAEVLRTIAASYNGREVGGRCVDVVVTSKASGDAMQALARGWDTRRDGPKPDVWTPASAGWVSLLQQRMPAAADRTAPVPAQNPTIATSPLVIAMPKPMAQAIGWPSKKVGWTQILDLANDPKGWAKYGHPEWGPFRLGKTNPNYSTSGLNATIGAYFAATGLSGDLSKQDVANAKTRKFVSGVERSIVHYGDISLTFLSNLQHADDSGTAMSYISAVTIEEKSVWDYNQGNPTGDPKTLGRHAKPKVPLVAIYPSEGTLFSDHPYAELTGLDPAKKAAADDFLKYLRSDGQREFAKYAFRSFDGKAGGLITAANGLDPKQPATTLSVPAPDVLDGILKSWGELRKPANVLVVIDTSGSMGAEVPGTGKSKLDLAKQAAINALSQFGPNDKVGLWMFSLRQDGNKDYRQLVPVKKIAKDELTSRIGDLIPNGGTGLYDTALASYQDVMKRQSDDTINAVVLLTDGKNEDNDSISLDDLLPDLGTEAGQDTVRLFTIAYGADADLDVLKQISQTTNAAAYDSREPGSIDQVFTAVLSNF</sequence>
<evidence type="ECO:0000256" key="2">
    <source>
        <dbReference type="SAM" id="Phobius"/>
    </source>
</evidence>
<keyword evidence="2" id="KW-0472">Membrane</keyword>
<comment type="caution">
    <text evidence="4">The sequence shown here is derived from an EMBL/GenBank/DDBJ whole genome shotgun (WGS) entry which is preliminary data.</text>
</comment>
<dbReference type="PROSITE" id="PS50234">
    <property type="entry name" value="VWFA"/>
    <property type="match status" value="1"/>
</dbReference>
<dbReference type="Gene3D" id="3.40.50.410">
    <property type="entry name" value="von Willebrand factor, type A domain"/>
    <property type="match status" value="1"/>
</dbReference>
<evidence type="ECO:0000259" key="3">
    <source>
        <dbReference type="PROSITE" id="PS50234"/>
    </source>
</evidence>
<protein>
    <submittedName>
        <fullName evidence="4">VWA domain-containing protein</fullName>
    </submittedName>
</protein>
<dbReference type="SMART" id="SM00327">
    <property type="entry name" value="VWA"/>
    <property type="match status" value="1"/>
</dbReference>
<feature type="region of interest" description="Disordered" evidence="1">
    <location>
        <begin position="39"/>
        <end position="60"/>
    </location>
</feature>
<dbReference type="InterPro" id="IPR002035">
    <property type="entry name" value="VWF_A"/>
</dbReference>
<name>A0A8J3TTY3_9ACTN</name>
<evidence type="ECO:0000313" key="5">
    <source>
        <dbReference type="Proteomes" id="UP000650628"/>
    </source>
</evidence>
<keyword evidence="2" id="KW-0812">Transmembrane</keyword>
<proteinExistence type="predicted"/>
<evidence type="ECO:0000256" key="1">
    <source>
        <dbReference type="SAM" id="MobiDB-lite"/>
    </source>
</evidence>
<gene>
    <name evidence="4" type="ORF">Pmi06nite_65100</name>
</gene>
<dbReference type="Pfam" id="PF13531">
    <property type="entry name" value="SBP_bac_11"/>
    <property type="match status" value="1"/>
</dbReference>
<dbReference type="GO" id="GO:0005245">
    <property type="term" value="F:voltage-gated calcium channel activity"/>
    <property type="evidence" value="ECO:0007669"/>
    <property type="project" value="TreeGrafter"/>
</dbReference>
<dbReference type="EMBL" id="BOOO01000038">
    <property type="protein sequence ID" value="GII33068.1"/>
    <property type="molecule type" value="Genomic_DNA"/>
</dbReference>
<dbReference type="PANTHER" id="PTHR10166:SF37">
    <property type="entry name" value="STOLID, ISOFORM H"/>
    <property type="match status" value="1"/>
</dbReference>
<evidence type="ECO:0000313" key="4">
    <source>
        <dbReference type="EMBL" id="GII33068.1"/>
    </source>
</evidence>
<dbReference type="InterPro" id="IPR051173">
    <property type="entry name" value="Ca_channel_alpha-2/delta"/>
</dbReference>
<dbReference type="GO" id="GO:0005891">
    <property type="term" value="C:voltage-gated calcium channel complex"/>
    <property type="evidence" value="ECO:0007669"/>
    <property type="project" value="TreeGrafter"/>
</dbReference>
<dbReference type="RefSeq" id="WP_203956921.1">
    <property type="nucleotide sequence ID" value="NZ_BOOO01000038.1"/>
</dbReference>